<dbReference type="AlphaFoldDB" id="A0A212C774"/>
<dbReference type="CDD" id="cd09933">
    <property type="entry name" value="SH2_Src_family"/>
    <property type="match status" value="1"/>
</dbReference>
<keyword evidence="10 14" id="KW-0829">Tyrosine-protein kinase</keyword>
<evidence type="ECO:0000256" key="15">
    <source>
        <dbReference type="SAM" id="MobiDB-lite"/>
    </source>
</evidence>
<evidence type="ECO:0000256" key="1">
    <source>
        <dbReference type="ARBA" id="ARBA00004308"/>
    </source>
</evidence>
<dbReference type="InterPro" id="IPR001245">
    <property type="entry name" value="Ser-Thr/Tyr_kinase_cat_dom"/>
</dbReference>
<keyword evidence="2 13" id="KW-0728">SH3 domain</keyword>
<comment type="caution">
    <text evidence="20">The sequence shown here is derived from an EMBL/GenBank/DDBJ whole genome shotgun (WGS) entry which is preliminary data.</text>
</comment>
<evidence type="ECO:0000256" key="3">
    <source>
        <dbReference type="ARBA" id="ARBA00022553"/>
    </source>
</evidence>
<evidence type="ECO:0000256" key="7">
    <source>
        <dbReference type="ARBA" id="ARBA00022840"/>
    </source>
</evidence>
<dbReference type="InterPro" id="IPR000719">
    <property type="entry name" value="Prot_kinase_dom"/>
</dbReference>
<dbReference type="SUPFAM" id="SSF55550">
    <property type="entry name" value="SH2 domain"/>
    <property type="match status" value="1"/>
</dbReference>
<evidence type="ECO:0000256" key="6">
    <source>
        <dbReference type="ARBA" id="ARBA00022777"/>
    </source>
</evidence>
<dbReference type="Pfam" id="PF00017">
    <property type="entry name" value="SH2"/>
    <property type="match status" value="1"/>
</dbReference>
<dbReference type="InterPro" id="IPR020635">
    <property type="entry name" value="Tyr_kinase_cat_dom"/>
</dbReference>
<evidence type="ECO:0000256" key="5">
    <source>
        <dbReference type="ARBA" id="ARBA00022741"/>
    </source>
</evidence>
<dbReference type="PROSITE" id="PS50001">
    <property type="entry name" value="SH2"/>
    <property type="match status" value="1"/>
</dbReference>
<dbReference type="EMBL" id="MKHE01000027">
    <property type="protein sequence ID" value="OWK01714.1"/>
    <property type="molecule type" value="Genomic_DNA"/>
</dbReference>
<dbReference type="InterPro" id="IPR000980">
    <property type="entry name" value="SH2"/>
</dbReference>
<keyword evidence="21" id="KW-1185">Reference proteome</keyword>
<dbReference type="GO" id="GO:0005524">
    <property type="term" value="F:ATP binding"/>
    <property type="evidence" value="ECO:0007669"/>
    <property type="project" value="UniProtKB-KW"/>
</dbReference>
<dbReference type="Gene3D" id="1.10.510.10">
    <property type="entry name" value="Transferase(Phosphotransferase) domain 1"/>
    <property type="match status" value="1"/>
</dbReference>
<evidence type="ECO:0000313" key="20">
    <source>
        <dbReference type="EMBL" id="OWK01714.1"/>
    </source>
</evidence>
<keyword evidence="9 16" id="KW-0472">Membrane</keyword>
<evidence type="ECO:0000259" key="19">
    <source>
        <dbReference type="PROSITE" id="PS50011"/>
    </source>
</evidence>
<dbReference type="FunFam" id="3.30.505.10:FF:000001">
    <property type="entry name" value="Tyrosine-protein kinase"/>
    <property type="match status" value="1"/>
</dbReference>
<evidence type="ECO:0000256" key="12">
    <source>
        <dbReference type="PROSITE-ProRule" id="PRU00191"/>
    </source>
</evidence>
<dbReference type="GO" id="GO:0012505">
    <property type="term" value="C:endomembrane system"/>
    <property type="evidence" value="ECO:0007669"/>
    <property type="project" value="UniProtKB-SubCell"/>
</dbReference>
<proteinExistence type="inferred from homology"/>
<keyword evidence="3" id="KW-0597">Phosphoprotein</keyword>
<comment type="catalytic activity">
    <reaction evidence="11 14">
        <text>L-tyrosyl-[protein] + ATP = O-phospho-L-tyrosyl-[protein] + ADP + H(+)</text>
        <dbReference type="Rhea" id="RHEA:10596"/>
        <dbReference type="Rhea" id="RHEA-COMP:10136"/>
        <dbReference type="Rhea" id="RHEA-COMP:20101"/>
        <dbReference type="ChEBI" id="CHEBI:15378"/>
        <dbReference type="ChEBI" id="CHEBI:30616"/>
        <dbReference type="ChEBI" id="CHEBI:46858"/>
        <dbReference type="ChEBI" id="CHEBI:61978"/>
        <dbReference type="ChEBI" id="CHEBI:456216"/>
        <dbReference type="EC" id="2.7.10.2"/>
    </reaction>
</comment>
<dbReference type="CDD" id="cd12007">
    <property type="entry name" value="SH3_Yes"/>
    <property type="match status" value="1"/>
</dbReference>
<dbReference type="EC" id="2.7.10.2" evidence="14"/>
<comment type="subcellular location">
    <subcellularLocation>
        <location evidence="1">Endomembrane system</location>
    </subcellularLocation>
</comment>
<dbReference type="InterPro" id="IPR011009">
    <property type="entry name" value="Kinase-like_dom_sf"/>
</dbReference>
<accession>A0A212C774</accession>
<dbReference type="SUPFAM" id="SSF50044">
    <property type="entry name" value="SH3-domain"/>
    <property type="match status" value="1"/>
</dbReference>
<keyword evidence="16" id="KW-1133">Transmembrane helix</keyword>
<dbReference type="GO" id="GO:0030182">
    <property type="term" value="P:neuron differentiation"/>
    <property type="evidence" value="ECO:0007669"/>
    <property type="project" value="UniProtKB-ARBA"/>
</dbReference>
<name>A0A212C774_CEREH</name>
<dbReference type="Pfam" id="PF00018">
    <property type="entry name" value="SH3_1"/>
    <property type="match status" value="1"/>
</dbReference>
<keyword evidence="7 14" id="KW-0067">ATP-binding</keyword>
<evidence type="ECO:0000313" key="21">
    <source>
        <dbReference type="Proteomes" id="UP000242450"/>
    </source>
</evidence>
<evidence type="ECO:0000256" key="4">
    <source>
        <dbReference type="ARBA" id="ARBA00022679"/>
    </source>
</evidence>
<evidence type="ECO:0000256" key="8">
    <source>
        <dbReference type="ARBA" id="ARBA00022999"/>
    </source>
</evidence>
<feature type="compositionally biased region" description="Basic and acidic residues" evidence="15">
    <location>
        <begin position="1"/>
        <end position="20"/>
    </location>
</feature>
<evidence type="ECO:0000256" key="2">
    <source>
        <dbReference type="ARBA" id="ARBA00022443"/>
    </source>
</evidence>
<dbReference type="InterPro" id="IPR050198">
    <property type="entry name" value="Non-receptor_tyrosine_kinases"/>
</dbReference>
<evidence type="ECO:0000256" key="13">
    <source>
        <dbReference type="PROSITE-ProRule" id="PRU00192"/>
    </source>
</evidence>
<dbReference type="PROSITE" id="PS50011">
    <property type="entry name" value="PROTEIN_KINASE_DOM"/>
    <property type="match status" value="1"/>
</dbReference>
<dbReference type="GO" id="GO:0050793">
    <property type="term" value="P:regulation of developmental process"/>
    <property type="evidence" value="ECO:0007669"/>
    <property type="project" value="UniProtKB-ARBA"/>
</dbReference>
<dbReference type="InterPro" id="IPR008266">
    <property type="entry name" value="Tyr_kinase_AS"/>
</dbReference>
<keyword evidence="16" id="KW-0812">Transmembrane</keyword>
<feature type="domain" description="Protein kinase" evidence="19">
    <location>
        <begin position="209"/>
        <end position="480"/>
    </location>
</feature>
<feature type="non-terminal residue" evidence="20">
    <location>
        <position position="508"/>
    </location>
</feature>
<dbReference type="PRINTS" id="PR00109">
    <property type="entry name" value="TYRKINASE"/>
</dbReference>
<dbReference type="InterPro" id="IPR036860">
    <property type="entry name" value="SH2_dom_sf"/>
</dbReference>
<dbReference type="SMART" id="SM00252">
    <property type="entry name" value="SH2"/>
    <property type="match status" value="1"/>
</dbReference>
<dbReference type="Gene3D" id="2.30.30.40">
    <property type="entry name" value="SH3 Domains"/>
    <property type="match status" value="1"/>
</dbReference>
<dbReference type="Gene3D" id="3.30.505.10">
    <property type="entry name" value="SH2 domain"/>
    <property type="match status" value="1"/>
</dbReference>
<evidence type="ECO:0000256" key="9">
    <source>
        <dbReference type="ARBA" id="ARBA00023136"/>
    </source>
</evidence>
<dbReference type="Gene3D" id="3.30.200.20">
    <property type="entry name" value="Phosphorylase Kinase, domain 1"/>
    <property type="match status" value="1"/>
</dbReference>
<feature type="domain" description="SH2" evidence="17">
    <location>
        <begin position="156"/>
        <end position="256"/>
    </location>
</feature>
<keyword evidence="6 14" id="KW-0418">Kinase</keyword>
<keyword evidence="8 12" id="KW-0727">SH2 domain</keyword>
<evidence type="ECO:0000256" key="16">
    <source>
        <dbReference type="SAM" id="Phobius"/>
    </source>
</evidence>
<organism evidence="20 21">
    <name type="scientific">Cervus elaphus hippelaphus</name>
    <name type="common">European red deer</name>
    <dbReference type="NCBI Taxonomy" id="46360"/>
    <lineage>
        <taxon>Eukaryota</taxon>
        <taxon>Metazoa</taxon>
        <taxon>Chordata</taxon>
        <taxon>Craniata</taxon>
        <taxon>Vertebrata</taxon>
        <taxon>Euteleostomi</taxon>
        <taxon>Mammalia</taxon>
        <taxon>Eutheria</taxon>
        <taxon>Laurasiatheria</taxon>
        <taxon>Artiodactyla</taxon>
        <taxon>Ruminantia</taxon>
        <taxon>Pecora</taxon>
        <taxon>Cervidae</taxon>
        <taxon>Cervinae</taxon>
        <taxon>Cervus</taxon>
    </lineage>
</organism>
<dbReference type="InterPro" id="IPR035751">
    <property type="entry name" value="Yes_SH3"/>
</dbReference>
<dbReference type="GO" id="GO:0004715">
    <property type="term" value="F:non-membrane spanning protein tyrosine kinase activity"/>
    <property type="evidence" value="ECO:0007669"/>
    <property type="project" value="UniProtKB-EC"/>
</dbReference>
<dbReference type="PANTHER" id="PTHR24418">
    <property type="entry name" value="TYROSINE-PROTEIN KINASE"/>
    <property type="match status" value="1"/>
</dbReference>
<feature type="domain" description="SH3" evidence="18">
    <location>
        <begin position="89"/>
        <end position="150"/>
    </location>
</feature>
<evidence type="ECO:0000256" key="10">
    <source>
        <dbReference type="ARBA" id="ARBA00023137"/>
    </source>
</evidence>
<dbReference type="Pfam" id="PF07714">
    <property type="entry name" value="PK_Tyr_Ser-Thr"/>
    <property type="match status" value="1"/>
</dbReference>
<dbReference type="GO" id="GO:0048468">
    <property type="term" value="P:cell development"/>
    <property type="evidence" value="ECO:0007669"/>
    <property type="project" value="UniProtKB-ARBA"/>
</dbReference>
<dbReference type="PRINTS" id="PR00401">
    <property type="entry name" value="SH2DOMAIN"/>
</dbReference>
<dbReference type="FunFam" id="2.30.30.40:FF:000022">
    <property type="entry name" value="Tyrosine-protein kinase"/>
    <property type="match status" value="1"/>
</dbReference>
<dbReference type="SMART" id="SM00326">
    <property type="entry name" value="SH3"/>
    <property type="match status" value="1"/>
</dbReference>
<evidence type="ECO:0000259" key="17">
    <source>
        <dbReference type="PROSITE" id="PS50001"/>
    </source>
</evidence>
<keyword evidence="4 14" id="KW-0808">Transferase</keyword>
<comment type="similarity">
    <text evidence="14">Belongs to the protein kinase superfamily. Tyr protein kinase family.</text>
</comment>
<reference evidence="20 21" key="1">
    <citation type="journal article" date="2018" name="Mol. Genet. Genomics">
        <title>The red deer Cervus elaphus genome CerEla1.0: sequencing, annotating, genes, and chromosomes.</title>
        <authorList>
            <person name="Bana N.A."/>
            <person name="Nyiri A."/>
            <person name="Nagy J."/>
            <person name="Frank K."/>
            <person name="Nagy T."/>
            <person name="Steger V."/>
            <person name="Schiller M."/>
            <person name="Lakatos P."/>
            <person name="Sugar L."/>
            <person name="Horn P."/>
            <person name="Barta E."/>
            <person name="Orosz L."/>
        </authorList>
    </citation>
    <scope>NUCLEOTIDE SEQUENCE [LARGE SCALE GENOMIC DNA]</scope>
    <source>
        <strain evidence="20">Hungarian</strain>
    </source>
</reference>
<sequence length="508" mass="56418">MGCIKSKENKSPSIKYRPENPPEPVSTGVSHYGAEHTAVAPTSSTKSTSVNFGSLSMTPFGGSSAVTPFGGASSSFSVVPSSYPAGLTGGVTIFVALYDYEARTTEDLSFKKGERFQIINNTEGDWWEARSIATGKNGYIPSNYVAPADSIQAEEWYFGKMGRKDAERLLLNPGNQRGIFLVRESETTKGAYSLSIRDWDEVRGDNVKHYKIRKLDNGGYYITTRAQFDTLQKLVKHYTGTWNGTTKVAIKTLKPGTMMPEAFLQEAQIMKKLRHDKLVPLYAVVSEEPIYIVTEFMSKGSLLDFLKEGDGKYLKLPQLVDMAAQIADGMAYIERMNYIHRDLRAANILVGENLVCKIADFGLARLIEDNEYTARQGAKFPIKWTAPEAALYGRFTIKSDVWSFGILQTELVTKGRVPYPGELAFHVTGVYGRKAFIFLFICLFSFFPPSLPCSLFLALDGEQSVRATVLEMGLCVHSFLPKKGSFCSTVFSDDEHKYISVISFPSSH</sequence>
<keyword evidence="5 14" id="KW-0547">Nucleotide-binding</keyword>
<dbReference type="Proteomes" id="UP000242450">
    <property type="component" value="Chromosome 27"/>
</dbReference>
<evidence type="ECO:0000256" key="14">
    <source>
        <dbReference type="RuleBase" id="RU362096"/>
    </source>
</evidence>
<dbReference type="InterPro" id="IPR001452">
    <property type="entry name" value="SH3_domain"/>
</dbReference>
<feature type="transmembrane region" description="Helical" evidence="16">
    <location>
        <begin position="435"/>
        <end position="459"/>
    </location>
</feature>
<feature type="region of interest" description="Disordered" evidence="15">
    <location>
        <begin position="1"/>
        <end position="30"/>
    </location>
</feature>
<dbReference type="PROSITE" id="PS50002">
    <property type="entry name" value="SH3"/>
    <property type="match status" value="1"/>
</dbReference>
<dbReference type="OrthoDB" id="4062651at2759"/>
<dbReference type="PRINTS" id="PR00452">
    <property type="entry name" value="SH3DOMAIN"/>
</dbReference>
<gene>
    <name evidence="20" type="ORF">Celaphus_00017681</name>
</gene>
<dbReference type="SMART" id="SM00219">
    <property type="entry name" value="TyrKc"/>
    <property type="match status" value="1"/>
</dbReference>
<dbReference type="PROSITE" id="PS00109">
    <property type="entry name" value="PROTEIN_KINASE_TYR"/>
    <property type="match status" value="1"/>
</dbReference>
<dbReference type="FunFam" id="1.10.510.10:FF:001512">
    <property type="entry name" value="Receptor tyrosine-protein kinase erbB-2"/>
    <property type="match status" value="1"/>
</dbReference>
<dbReference type="InterPro" id="IPR036028">
    <property type="entry name" value="SH3-like_dom_sf"/>
</dbReference>
<dbReference type="SUPFAM" id="SSF56112">
    <property type="entry name" value="Protein kinase-like (PK-like)"/>
    <property type="match status" value="1"/>
</dbReference>
<protein>
    <recommendedName>
        <fullName evidence="14">Tyrosine-protein kinase</fullName>
        <ecNumber evidence="14">2.7.10.2</ecNumber>
    </recommendedName>
</protein>
<evidence type="ECO:0000259" key="18">
    <source>
        <dbReference type="PROSITE" id="PS50002"/>
    </source>
</evidence>
<evidence type="ECO:0000256" key="11">
    <source>
        <dbReference type="ARBA" id="ARBA00051245"/>
    </source>
</evidence>